<organism evidence="1 2">
    <name type="scientific">Oligosphaera ethanolica</name>
    <dbReference type="NCBI Taxonomy" id="760260"/>
    <lineage>
        <taxon>Bacteria</taxon>
        <taxon>Pseudomonadati</taxon>
        <taxon>Lentisphaerota</taxon>
        <taxon>Oligosphaeria</taxon>
        <taxon>Oligosphaerales</taxon>
        <taxon>Oligosphaeraceae</taxon>
        <taxon>Oligosphaera</taxon>
    </lineage>
</organism>
<accession>A0AAE4APG5</accession>
<proteinExistence type="predicted"/>
<gene>
    <name evidence="1" type="ORF">J3R75_001454</name>
</gene>
<evidence type="ECO:0000313" key="1">
    <source>
        <dbReference type="EMBL" id="MDQ0289347.1"/>
    </source>
</evidence>
<dbReference type="Gene3D" id="3.40.50.150">
    <property type="entry name" value="Vaccinia Virus protein VP39"/>
    <property type="match status" value="1"/>
</dbReference>
<dbReference type="AlphaFoldDB" id="A0AAE4APG5"/>
<dbReference type="Proteomes" id="UP001238163">
    <property type="component" value="Unassembled WGS sequence"/>
</dbReference>
<keyword evidence="2" id="KW-1185">Reference proteome</keyword>
<dbReference type="InterPro" id="IPR010743">
    <property type="entry name" value="Methionine_synth_MetW"/>
</dbReference>
<reference evidence="1" key="1">
    <citation type="submission" date="2023-07" db="EMBL/GenBank/DDBJ databases">
        <title>Genomic Encyclopedia of Type Strains, Phase IV (KMG-IV): sequencing the most valuable type-strain genomes for metagenomic binning, comparative biology and taxonomic classification.</title>
        <authorList>
            <person name="Goeker M."/>
        </authorList>
    </citation>
    <scope>NUCLEOTIDE SEQUENCE</scope>
    <source>
        <strain evidence="1">DSM 24202</strain>
    </source>
</reference>
<dbReference type="NCBIfam" id="TIGR02081">
    <property type="entry name" value="metW"/>
    <property type="match status" value="1"/>
</dbReference>
<dbReference type="EMBL" id="JAUSVL010000001">
    <property type="protein sequence ID" value="MDQ0289347.1"/>
    <property type="molecule type" value="Genomic_DNA"/>
</dbReference>
<comment type="caution">
    <text evidence="1">The sequence shown here is derived from an EMBL/GenBank/DDBJ whole genome shotgun (WGS) entry which is preliminary data.</text>
</comment>
<name>A0AAE4APG5_9BACT</name>
<dbReference type="SUPFAM" id="SSF53335">
    <property type="entry name" value="S-adenosyl-L-methionine-dependent methyltransferases"/>
    <property type="match status" value="1"/>
</dbReference>
<sequence>MIKKRQSLDILPGFEDFLRQIGVSSFDSDFDELLKQAQNTMQAQQSKGSYENHAPHRWEDPIIAKIVQPGETVIDLGCGDGELLVRLVYERNARVQGVETNEDAVVRCIERGMPVCHEDLYHILSVVPDQSFSYAVLEQTLQTLQEPLQVLDGMLRVAKRSFVSFPNFAHWSVRLAFSLGGRMPVTSALPHEWYNTPNIHLCSITDFLDWVNKANVRICQAWVLVEGKVEEFGQPNHNISAEQAMFVIERKTDADGHAGKKP</sequence>
<protein>
    <submittedName>
        <fullName evidence="1">Methionine biosynthesis protein MetW</fullName>
    </submittedName>
</protein>
<dbReference type="Pfam" id="PF07021">
    <property type="entry name" value="MetW"/>
    <property type="match status" value="1"/>
</dbReference>
<evidence type="ECO:0000313" key="2">
    <source>
        <dbReference type="Proteomes" id="UP001238163"/>
    </source>
</evidence>
<dbReference type="InterPro" id="IPR029063">
    <property type="entry name" value="SAM-dependent_MTases_sf"/>
</dbReference>
<dbReference type="CDD" id="cd02440">
    <property type="entry name" value="AdoMet_MTases"/>
    <property type="match status" value="1"/>
</dbReference>
<dbReference type="RefSeq" id="WP_307260769.1">
    <property type="nucleotide sequence ID" value="NZ_JAUSVL010000001.1"/>
</dbReference>